<dbReference type="Proteomes" id="UP000000600">
    <property type="component" value="Unassembled WGS sequence"/>
</dbReference>
<keyword evidence="2" id="KW-1185">Reference proteome</keyword>
<dbReference type="KEGG" id="ptm:GSPATT00037012001"/>
<dbReference type="AlphaFoldDB" id="A0CBR2"/>
<dbReference type="RefSeq" id="XP_001435626.1">
    <property type="nucleotide sequence ID" value="XM_001435589.1"/>
</dbReference>
<organism evidence="1 2">
    <name type="scientific">Paramecium tetraurelia</name>
    <dbReference type="NCBI Taxonomy" id="5888"/>
    <lineage>
        <taxon>Eukaryota</taxon>
        <taxon>Sar</taxon>
        <taxon>Alveolata</taxon>
        <taxon>Ciliophora</taxon>
        <taxon>Intramacronucleata</taxon>
        <taxon>Oligohymenophorea</taxon>
        <taxon>Peniculida</taxon>
        <taxon>Parameciidae</taxon>
        <taxon>Paramecium</taxon>
    </lineage>
</organism>
<dbReference type="OrthoDB" id="10637131at2759"/>
<evidence type="ECO:0000313" key="1">
    <source>
        <dbReference type="EMBL" id="CAK68229.1"/>
    </source>
</evidence>
<dbReference type="EMBL" id="CT868058">
    <property type="protein sequence ID" value="CAK68229.1"/>
    <property type="molecule type" value="Genomic_DNA"/>
</dbReference>
<accession>A0CBR2</accession>
<dbReference type="GeneID" id="5021411"/>
<reference evidence="1 2" key="1">
    <citation type="journal article" date="2006" name="Nature">
        <title>Global trends of whole-genome duplications revealed by the ciliate Paramecium tetraurelia.</title>
        <authorList>
            <consortium name="Genoscope"/>
            <person name="Aury J.-M."/>
            <person name="Jaillon O."/>
            <person name="Duret L."/>
            <person name="Noel B."/>
            <person name="Jubin C."/>
            <person name="Porcel B.M."/>
            <person name="Segurens B."/>
            <person name="Daubin V."/>
            <person name="Anthouard V."/>
            <person name="Aiach N."/>
            <person name="Arnaiz O."/>
            <person name="Billaut A."/>
            <person name="Beisson J."/>
            <person name="Blanc I."/>
            <person name="Bouhouche K."/>
            <person name="Camara F."/>
            <person name="Duharcourt S."/>
            <person name="Guigo R."/>
            <person name="Gogendeau D."/>
            <person name="Katinka M."/>
            <person name="Keller A.-M."/>
            <person name="Kissmehl R."/>
            <person name="Klotz C."/>
            <person name="Koll F."/>
            <person name="Le Moue A."/>
            <person name="Lepere C."/>
            <person name="Malinsky S."/>
            <person name="Nowacki M."/>
            <person name="Nowak J.K."/>
            <person name="Plattner H."/>
            <person name="Poulain J."/>
            <person name="Ruiz F."/>
            <person name="Serrano V."/>
            <person name="Zagulski M."/>
            <person name="Dessen P."/>
            <person name="Betermier M."/>
            <person name="Weissenbach J."/>
            <person name="Scarpelli C."/>
            <person name="Schachter V."/>
            <person name="Sperling L."/>
            <person name="Meyer E."/>
            <person name="Cohen J."/>
            <person name="Wincker P."/>
        </authorList>
    </citation>
    <scope>NUCLEOTIDE SEQUENCE [LARGE SCALE GENOMIC DNA]</scope>
    <source>
        <strain evidence="1 2">Stock d4-2</strain>
    </source>
</reference>
<gene>
    <name evidence="1" type="ORF">GSPATT00037012001</name>
</gene>
<dbReference type="InParanoid" id="A0CBR2"/>
<name>A0CBR2_PARTE</name>
<sequence length="149" mass="17425">MCVHNNEKVDNYQSQYNDQQQTLEKKSDGSNALKIKNRESEEMECKNQFQSQDCIPLMSLIKVVYLTPKSFIIIEQMTAIEILKEFKIKLDYEQPIPLIQLIEHEIRLRFRPDLAKQTKCVGDLSEQVIVDVKSTAENDFDKDINEQTI</sequence>
<protein>
    <submittedName>
        <fullName evidence="1">Uncharacterized protein</fullName>
    </submittedName>
</protein>
<proteinExistence type="predicted"/>
<evidence type="ECO:0000313" key="2">
    <source>
        <dbReference type="Proteomes" id="UP000000600"/>
    </source>
</evidence>
<dbReference type="HOGENOM" id="CLU_1753236_0_0_1"/>